<evidence type="ECO:0000313" key="12">
    <source>
        <dbReference type="Proteomes" id="UP000503336"/>
    </source>
</evidence>
<keyword evidence="7 10" id="KW-0378">Hydrolase</keyword>
<keyword evidence="9 10" id="KW-0119">Carbohydrate metabolism</keyword>
<dbReference type="NCBIfam" id="TIGR01549">
    <property type="entry name" value="HAD-SF-IA-v1"/>
    <property type="match status" value="1"/>
</dbReference>
<keyword evidence="6 10" id="KW-0479">Metal-binding</keyword>
<evidence type="ECO:0000256" key="8">
    <source>
        <dbReference type="ARBA" id="ARBA00022842"/>
    </source>
</evidence>
<dbReference type="GO" id="GO:0005975">
    <property type="term" value="P:carbohydrate metabolic process"/>
    <property type="evidence" value="ECO:0007669"/>
    <property type="project" value="InterPro"/>
</dbReference>
<dbReference type="InterPro" id="IPR036412">
    <property type="entry name" value="HAD-like_sf"/>
</dbReference>
<evidence type="ECO:0000256" key="10">
    <source>
        <dbReference type="HAMAP-Rule" id="MF_00495"/>
    </source>
</evidence>
<dbReference type="Gene3D" id="1.10.150.240">
    <property type="entry name" value="Putative phosphatase, domain 2"/>
    <property type="match status" value="1"/>
</dbReference>
<protein>
    <recommendedName>
        <fullName evidence="5 10">Phosphoglycolate phosphatase</fullName>
        <shortName evidence="10">PGP</shortName>
        <shortName evidence="10">PGPase</shortName>
        <ecNumber evidence="5 10">3.1.3.18</ecNumber>
    </recommendedName>
</protein>
<dbReference type="Pfam" id="PF13419">
    <property type="entry name" value="HAD_2"/>
    <property type="match status" value="1"/>
</dbReference>
<sequence length="219" mass="23151">MTRAVVFDLDGTLIDSVFDIHAAVAATLAALGRPTLDPAAVRGFVGDGVEKLVERCLDATGGHDTASLRAALAMFTRAYAENPATLTRPFEGVQQALARLDSAGLALAVATNKPIALTEQILASLGLRQRFRVVLGGDSLERMKPDPMPLLTAIKQLGGGAAVFVGDSETDEATAANAGVPFHFFSGGYRRKPAAEFRADFVFDRFEDLVERLCADAGT</sequence>
<evidence type="ECO:0000256" key="9">
    <source>
        <dbReference type="ARBA" id="ARBA00023277"/>
    </source>
</evidence>
<evidence type="ECO:0000256" key="1">
    <source>
        <dbReference type="ARBA" id="ARBA00000830"/>
    </source>
</evidence>
<dbReference type="SUPFAM" id="SSF56784">
    <property type="entry name" value="HAD-like"/>
    <property type="match status" value="1"/>
</dbReference>
<dbReference type="HAMAP" id="MF_00495">
    <property type="entry name" value="GPH_hydrolase_bact"/>
    <property type="match status" value="1"/>
</dbReference>
<dbReference type="InterPro" id="IPR041492">
    <property type="entry name" value="HAD_2"/>
</dbReference>
<evidence type="ECO:0000256" key="3">
    <source>
        <dbReference type="ARBA" id="ARBA00004818"/>
    </source>
</evidence>
<dbReference type="NCBIfam" id="TIGR01449">
    <property type="entry name" value="PGP_bact"/>
    <property type="match status" value="1"/>
</dbReference>
<dbReference type="SFLD" id="SFLDG01129">
    <property type="entry name" value="C1.5:_HAD__Beta-PGM__Phosphata"/>
    <property type="match status" value="1"/>
</dbReference>
<dbReference type="Gene3D" id="3.40.50.1000">
    <property type="entry name" value="HAD superfamily/HAD-like"/>
    <property type="match status" value="1"/>
</dbReference>
<dbReference type="GO" id="GO:0046295">
    <property type="term" value="P:glycolate biosynthetic process"/>
    <property type="evidence" value="ECO:0007669"/>
    <property type="project" value="UniProtKB-UniRule"/>
</dbReference>
<accession>A0A7L5BVH3</accession>
<dbReference type="Proteomes" id="UP000503336">
    <property type="component" value="Chromosome"/>
</dbReference>
<comment type="function">
    <text evidence="10">Specifically catalyzes the dephosphorylation of 2-phosphoglycolate. Is involved in the dissimilation of the intracellular 2-phosphoglycolate formed during the DNA repair of 3'-phosphoglycolate ends, a major class of DNA lesions induced by oxidative stress.</text>
</comment>
<dbReference type="GO" id="GO:0006281">
    <property type="term" value="P:DNA repair"/>
    <property type="evidence" value="ECO:0007669"/>
    <property type="project" value="TreeGrafter"/>
</dbReference>
<dbReference type="EC" id="3.1.3.18" evidence="5 10"/>
<dbReference type="SFLD" id="SFLDS00003">
    <property type="entry name" value="Haloacid_Dehalogenase"/>
    <property type="match status" value="1"/>
</dbReference>
<dbReference type="AlphaFoldDB" id="A0A7L5BVH3"/>
<dbReference type="InterPro" id="IPR006439">
    <property type="entry name" value="HAD-SF_hydro_IA"/>
</dbReference>
<comment type="catalytic activity">
    <reaction evidence="1 10">
        <text>2-phosphoglycolate + H2O = glycolate + phosphate</text>
        <dbReference type="Rhea" id="RHEA:14369"/>
        <dbReference type="ChEBI" id="CHEBI:15377"/>
        <dbReference type="ChEBI" id="CHEBI:29805"/>
        <dbReference type="ChEBI" id="CHEBI:43474"/>
        <dbReference type="ChEBI" id="CHEBI:58033"/>
        <dbReference type="EC" id="3.1.3.18"/>
    </reaction>
</comment>
<gene>
    <name evidence="11" type="primary">gph</name>
    <name evidence="11" type="ORF">G5B40_13340</name>
</gene>
<evidence type="ECO:0000256" key="5">
    <source>
        <dbReference type="ARBA" id="ARBA00013078"/>
    </source>
</evidence>
<reference evidence="11 12" key="1">
    <citation type="submission" date="2020-02" db="EMBL/GenBank/DDBJ databases">
        <title>complete genome sequence of Rhodobacteraceae bacterium.</title>
        <authorList>
            <person name="Park J."/>
            <person name="Kim Y.-S."/>
            <person name="Kim K.-H."/>
        </authorList>
    </citation>
    <scope>NUCLEOTIDE SEQUENCE [LARGE SCALE GENOMIC DNA]</scope>
    <source>
        <strain evidence="11 12">RR4-56</strain>
    </source>
</reference>
<evidence type="ECO:0000256" key="6">
    <source>
        <dbReference type="ARBA" id="ARBA00022723"/>
    </source>
</evidence>
<comment type="pathway">
    <text evidence="3 10">Organic acid metabolism; glycolate biosynthesis; glycolate from 2-phosphoglycolate: step 1/1.</text>
</comment>
<feature type="binding site" evidence="10">
    <location>
        <position position="10"/>
    </location>
    <ligand>
        <name>Mg(2+)</name>
        <dbReference type="ChEBI" id="CHEBI:18420"/>
    </ligand>
</feature>
<keyword evidence="12" id="KW-1185">Reference proteome</keyword>
<dbReference type="InterPro" id="IPR050155">
    <property type="entry name" value="HAD-like_hydrolase_sf"/>
</dbReference>
<dbReference type="PANTHER" id="PTHR43434">
    <property type="entry name" value="PHOSPHOGLYCOLATE PHOSPHATASE"/>
    <property type="match status" value="1"/>
</dbReference>
<dbReference type="InterPro" id="IPR023214">
    <property type="entry name" value="HAD_sf"/>
</dbReference>
<keyword evidence="8 10" id="KW-0460">Magnesium</keyword>
<evidence type="ECO:0000313" key="11">
    <source>
        <dbReference type="EMBL" id="QIE56360.1"/>
    </source>
</evidence>
<proteinExistence type="inferred from homology"/>
<feature type="active site" description="Nucleophile" evidence="10">
    <location>
        <position position="8"/>
    </location>
</feature>
<dbReference type="GO" id="GO:0046872">
    <property type="term" value="F:metal ion binding"/>
    <property type="evidence" value="ECO:0007669"/>
    <property type="project" value="UniProtKB-KW"/>
</dbReference>
<feature type="binding site" evidence="10">
    <location>
        <position position="167"/>
    </location>
    <ligand>
        <name>Mg(2+)</name>
        <dbReference type="ChEBI" id="CHEBI:18420"/>
    </ligand>
</feature>
<evidence type="ECO:0000256" key="4">
    <source>
        <dbReference type="ARBA" id="ARBA00006171"/>
    </source>
</evidence>
<comment type="cofactor">
    <cofactor evidence="2 10">
        <name>Mg(2+)</name>
        <dbReference type="ChEBI" id="CHEBI:18420"/>
    </cofactor>
</comment>
<name>A0A7L5BVH3_9RHOB</name>
<dbReference type="PANTHER" id="PTHR43434:SF1">
    <property type="entry name" value="PHOSPHOGLYCOLATE PHOSPHATASE"/>
    <property type="match status" value="1"/>
</dbReference>
<comment type="similarity">
    <text evidence="4 10">Belongs to the HAD-like hydrolase superfamily. CbbY/CbbZ/Gph/YieH family.</text>
</comment>
<dbReference type="RefSeq" id="WP_165099500.1">
    <property type="nucleotide sequence ID" value="NZ_CP049056.1"/>
</dbReference>
<dbReference type="KEGG" id="hdh:G5B40_13340"/>
<evidence type="ECO:0000256" key="2">
    <source>
        <dbReference type="ARBA" id="ARBA00001946"/>
    </source>
</evidence>
<feature type="binding site" evidence="10">
    <location>
        <position position="8"/>
    </location>
    <ligand>
        <name>Mg(2+)</name>
        <dbReference type="ChEBI" id="CHEBI:18420"/>
    </ligand>
</feature>
<dbReference type="InterPro" id="IPR023198">
    <property type="entry name" value="PGP-like_dom2"/>
</dbReference>
<dbReference type="GO" id="GO:0008967">
    <property type="term" value="F:phosphoglycolate phosphatase activity"/>
    <property type="evidence" value="ECO:0007669"/>
    <property type="project" value="UniProtKB-UniRule"/>
</dbReference>
<dbReference type="PRINTS" id="PR00413">
    <property type="entry name" value="HADHALOGNASE"/>
</dbReference>
<dbReference type="SFLD" id="SFLDG01135">
    <property type="entry name" value="C1.5.6:_HAD__Beta-PGM__Phospha"/>
    <property type="match status" value="1"/>
</dbReference>
<dbReference type="UniPathway" id="UPA00865">
    <property type="reaction ID" value="UER00834"/>
</dbReference>
<dbReference type="GO" id="GO:0005829">
    <property type="term" value="C:cytosol"/>
    <property type="evidence" value="ECO:0007669"/>
    <property type="project" value="TreeGrafter"/>
</dbReference>
<dbReference type="InterPro" id="IPR037512">
    <property type="entry name" value="PGPase_prok"/>
</dbReference>
<evidence type="ECO:0000256" key="7">
    <source>
        <dbReference type="ARBA" id="ARBA00022801"/>
    </source>
</evidence>
<organism evidence="11 12">
    <name type="scientific">Pikeienuella piscinae</name>
    <dbReference type="NCBI Taxonomy" id="2748098"/>
    <lineage>
        <taxon>Bacteria</taxon>
        <taxon>Pseudomonadati</taxon>
        <taxon>Pseudomonadota</taxon>
        <taxon>Alphaproteobacteria</taxon>
        <taxon>Rhodobacterales</taxon>
        <taxon>Paracoccaceae</taxon>
        <taxon>Pikeienuella</taxon>
    </lineage>
</organism>
<dbReference type="EMBL" id="CP049056">
    <property type="protein sequence ID" value="QIE56360.1"/>
    <property type="molecule type" value="Genomic_DNA"/>
</dbReference>